<evidence type="ECO:0000313" key="2">
    <source>
        <dbReference type="Proteomes" id="UP000075442"/>
    </source>
</evidence>
<name>A0A150NQP1_STRMT</name>
<organism evidence="1 2">
    <name type="scientific">Streptococcus mitis</name>
    <dbReference type="NCBI Taxonomy" id="28037"/>
    <lineage>
        <taxon>Bacteria</taxon>
        <taxon>Bacillati</taxon>
        <taxon>Bacillota</taxon>
        <taxon>Bacilli</taxon>
        <taxon>Lactobacillales</taxon>
        <taxon>Streptococcaceae</taxon>
        <taxon>Streptococcus</taxon>
        <taxon>Streptococcus mitis group</taxon>
    </lineage>
</organism>
<sequence length="47" mass="5542">MIFLIVFSKICRRIKKLNVVLKEKHLLPFKLKEVKKVPLKGTSSIYN</sequence>
<comment type="caution">
    <text evidence="1">The sequence shown here is derived from an EMBL/GenBank/DDBJ whole genome shotgun (WGS) entry which is preliminary data.</text>
</comment>
<dbReference type="Proteomes" id="UP000075442">
    <property type="component" value="Unassembled WGS sequence"/>
</dbReference>
<dbReference type="EMBL" id="LROU01000091">
    <property type="protein sequence ID" value="KYF35650.1"/>
    <property type="molecule type" value="Genomic_DNA"/>
</dbReference>
<proteinExistence type="predicted"/>
<accession>A0A150NQP1</accession>
<evidence type="ECO:0000313" key="1">
    <source>
        <dbReference type="EMBL" id="KYF35650.1"/>
    </source>
</evidence>
<gene>
    <name evidence="1" type="ORF">SMIM3I_00798</name>
</gene>
<dbReference type="AlphaFoldDB" id="A0A150NQP1"/>
<protein>
    <submittedName>
        <fullName evidence="1">Uncharacterized protein</fullName>
    </submittedName>
</protein>
<reference evidence="1 2" key="1">
    <citation type="submission" date="2016-01" db="EMBL/GenBank/DDBJ databases">
        <title>Highly variable Streptococcus oralis 1 are common among viridans streptococci isolated from primates.</title>
        <authorList>
            <person name="Denapaite D."/>
            <person name="Rieger M."/>
            <person name="Koendgen S."/>
            <person name="Brueckner R."/>
            <person name="Ochigava I."/>
            <person name="Kappeler P."/>
            <person name="Maetz-Rensing K."/>
            <person name="Leendertz F."/>
        </authorList>
    </citation>
    <scope>NUCLEOTIDE SEQUENCE [LARGE SCALE GENOMIC DNA]</scope>
    <source>
        <strain evidence="1 2">M3-1</strain>
    </source>
</reference>